<keyword evidence="4" id="KW-1185">Reference proteome</keyword>
<organism evidence="3 4">
    <name type="scientific">Sphaerulina musiva (strain SO2202)</name>
    <name type="common">Poplar stem canker fungus</name>
    <name type="synonym">Septoria musiva</name>
    <dbReference type="NCBI Taxonomy" id="692275"/>
    <lineage>
        <taxon>Eukaryota</taxon>
        <taxon>Fungi</taxon>
        <taxon>Dikarya</taxon>
        <taxon>Ascomycota</taxon>
        <taxon>Pezizomycotina</taxon>
        <taxon>Dothideomycetes</taxon>
        <taxon>Dothideomycetidae</taxon>
        <taxon>Mycosphaerellales</taxon>
        <taxon>Mycosphaerellaceae</taxon>
        <taxon>Sphaerulina</taxon>
    </lineage>
</organism>
<reference evidence="3 4" key="1">
    <citation type="journal article" date="2012" name="PLoS Pathog.">
        <title>Diverse lifestyles and strategies of plant pathogenesis encoded in the genomes of eighteen Dothideomycetes fungi.</title>
        <authorList>
            <person name="Ohm R.A."/>
            <person name="Feau N."/>
            <person name="Henrissat B."/>
            <person name="Schoch C.L."/>
            <person name="Horwitz B.A."/>
            <person name="Barry K.W."/>
            <person name="Condon B.J."/>
            <person name="Copeland A.C."/>
            <person name="Dhillon B."/>
            <person name="Glaser F."/>
            <person name="Hesse C.N."/>
            <person name="Kosti I."/>
            <person name="LaButti K."/>
            <person name="Lindquist E.A."/>
            <person name="Lucas S."/>
            <person name="Salamov A.A."/>
            <person name="Bradshaw R.E."/>
            <person name="Ciuffetti L."/>
            <person name="Hamelin R.C."/>
            <person name="Kema G.H.J."/>
            <person name="Lawrence C."/>
            <person name="Scott J.A."/>
            <person name="Spatafora J.W."/>
            <person name="Turgeon B.G."/>
            <person name="de Wit P.J.G.M."/>
            <person name="Zhong S."/>
            <person name="Goodwin S.B."/>
            <person name="Grigoriev I.V."/>
        </authorList>
    </citation>
    <scope>NUCLEOTIDE SEQUENCE [LARGE SCALE GENOMIC DNA]</scope>
    <source>
        <strain evidence="3 4">SO2202</strain>
    </source>
</reference>
<evidence type="ECO:0000256" key="1">
    <source>
        <dbReference type="SAM" id="Coils"/>
    </source>
</evidence>
<proteinExistence type="predicted"/>
<feature type="compositionally biased region" description="Basic residues" evidence="2">
    <location>
        <begin position="186"/>
        <end position="196"/>
    </location>
</feature>
<feature type="compositionally biased region" description="Polar residues" evidence="2">
    <location>
        <begin position="230"/>
        <end position="242"/>
    </location>
</feature>
<dbReference type="HOGENOM" id="CLU_717992_0_0_1"/>
<feature type="compositionally biased region" description="Basic and acidic residues" evidence="2">
    <location>
        <begin position="197"/>
        <end position="212"/>
    </location>
</feature>
<feature type="coiled-coil region" evidence="1">
    <location>
        <begin position="22"/>
        <end position="49"/>
    </location>
</feature>
<dbReference type="RefSeq" id="XP_016756253.1">
    <property type="nucleotide sequence ID" value="XM_016902814.1"/>
</dbReference>
<dbReference type="GeneID" id="27899951"/>
<accession>M3CVF4</accession>
<gene>
    <name evidence="3" type="ORF">SEPMUDRAFT_136932</name>
</gene>
<feature type="region of interest" description="Disordered" evidence="2">
    <location>
        <begin position="167"/>
        <end position="216"/>
    </location>
</feature>
<dbReference type="EMBL" id="KB456272">
    <property type="protein sequence ID" value="EMF08132.1"/>
    <property type="molecule type" value="Genomic_DNA"/>
</dbReference>
<protein>
    <submittedName>
        <fullName evidence="3">Uncharacterized protein</fullName>
    </submittedName>
</protein>
<evidence type="ECO:0000313" key="3">
    <source>
        <dbReference type="EMBL" id="EMF08132.1"/>
    </source>
</evidence>
<name>M3CVF4_SPHMS</name>
<feature type="region of interest" description="Disordered" evidence="2">
    <location>
        <begin position="228"/>
        <end position="366"/>
    </location>
</feature>
<dbReference type="OrthoDB" id="3644957at2759"/>
<evidence type="ECO:0000313" key="4">
    <source>
        <dbReference type="Proteomes" id="UP000016931"/>
    </source>
</evidence>
<evidence type="ECO:0000256" key="2">
    <source>
        <dbReference type="SAM" id="MobiDB-lite"/>
    </source>
</evidence>
<sequence length="385" mass="42354">MDPQIAFSDLFQPIGDALAGLFKDVNTRIEAVQQQNTALQEQYEALRKKHDADINKLQDIIGTILHEHNELEAQLLPVLPVINGMAAGIKSSTENLTPSDLTTSKKLPALRPLSQRSSDGFDRSHLPWLAAFRAQSSVTFRAVSQELEDSVGEFDEAPLQAKASAIKRTMSQRHSENGSFEDVPHKRSGSLQRKRGRSDLNKASRESVEKSSMEYLDIEDSDVEDFNATLEGTPQPTSQVQKSVAYAQTGPNQQEPGDYNDLSSEIVVARPKTRDAASRSYLQLPGDPNHSELSPASQSHLRKLSAGQTSAGEMLESIAKAAPPPNSSQRSHFFDTDLKGSPAGRRHSTRDTKKKPPPDGFIDVRTLRNDKKVGLVLKKAEEIGR</sequence>
<keyword evidence="1" id="KW-0175">Coiled coil</keyword>
<dbReference type="AlphaFoldDB" id="M3CVF4"/>
<dbReference type="Proteomes" id="UP000016931">
    <property type="component" value="Unassembled WGS sequence"/>
</dbReference>